<feature type="region of interest" description="Disordered" evidence="3">
    <location>
        <begin position="1"/>
        <end position="21"/>
    </location>
</feature>
<dbReference type="PROSITE" id="PS51375">
    <property type="entry name" value="PPR"/>
    <property type="match status" value="2"/>
</dbReference>
<gene>
    <name evidence="4" type="ORF">DCAR_0832373</name>
</gene>
<evidence type="ECO:0000256" key="3">
    <source>
        <dbReference type="SAM" id="MobiDB-lite"/>
    </source>
</evidence>
<dbReference type="Pfam" id="PF01535">
    <property type="entry name" value="PPR"/>
    <property type="match status" value="3"/>
</dbReference>
<reference evidence="4" key="2">
    <citation type="submission" date="2022-03" db="EMBL/GenBank/DDBJ databases">
        <title>Draft title - Genomic analysis of global carrot germplasm unveils the trajectory of domestication and the origin of high carotenoid orange carrot.</title>
        <authorList>
            <person name="Iorizzo M."/>
            <person name="Ellison S."/>
            <person name="Senalik D."/>
            <person name="Macko-Podgorni A."/>
            <person name="Grzebelus D."/>
            <person name="Bostan H."/>
            <person name="Rolling W."/>
            <person name="Curaba J."/>
            <person name="Simon P."/>
        </authorList>
    </citation>
    <scope>NUCLEOTIDE SEQUENCE</scope>
    <source>
        <tissue evidence="4">Leaf</tissue>
    </source>
</reference>
<dbReference type="EMBL" id="CP093350">
    <property type="protein sequence ID" value="WOH12864.1"/>
    <property type="molecule type" value="Genomic_DNA"/>
</dbReference>
<dbReference type="Pfam" id="PF13041">
    <property type="entry name" value="PPR_2"/>
    <property type="match status" value="1"/>
</dbReference>
<evidence type="ECO:0000313" key="4">
    <source>
        <dbReference type="EMBL" id="WOH12864.1"/>
    </source>
</evidence>
<keyword evidence="5" id="KW-1185">Reference proteome</keyword>
<dbReference type="GO" id="GO:0009658">
    <property type="term" value="P:chloroplast organization"/>
    <property type="evidence" value="ECO:0007669"/>
    <property type="project" value="InterPro"/>
</dbReference>
<evidence type="ECO:0000313" key="5">
    <source>
        <dbReference type="Proteomes" id="UP000077755"/>
    </source>
</evidence>
<dbReference type="GO" id="GO:0009507">
    <property type="term" value="C:chloroplast"/>
    <property type="evidence" value="ECO:0007669"/>
    <property type="project" value="TreeGrafter"/>
</dbReference>
<dbReference type="InterPro" id="IPR011990">
    <property type="entry name" value="TPR-like_helical_dom_sf"/>
</dbReference>
<dbReference type="Gene3D" id="1.25.40.10">
    <property type="entry name" value="Tetratricopeptide repeat domain"/>
    <property type="match status" value="3"/>
</dbReference>
<feature type="repeat" description="PPR" evidence="2">
    <location>
        <begin position="408"/>
        <end position="442"/>
    </location>
</feature>
<sequence>MEPSAAPRQLTPPLQPNPIDTNIKTKLLKNNITPTPKITHTLRKKHLHKTLRKAQKNPPISPQPIDQELAHQAHFNAIKNEYRSFRKAISRKRVEEGVRVCGKPWEGLERIELRELSSFGDGEVGDKLKFEHLRELGDIIEVERDKFRWLLDDDVEFEEGKGGLFDGSKGKGVRPKRPDSEAISFLVDKLSDTKLTVKDWKFGKMMKQSGLLFTEVQLVKILEMLGDRGQSSHALSVVEWVYNSKDHKQYKSRYVYTKLLAVLGKARRPDDALQIFSLMCGDYYIYPDMAAYHSIAVTLGQAGYLKELVSIVEHMKQKPSRKIKNMRWKNWDPVKQPDVVVYNAILNACVTSRQWKGVSWVFEQMRKGGLKPNGATFGLAMEVMLQSKKYDLVHEYFWKMKRSGEAIKALTYKILVRAFKEEGKVNEAVQAVREMEQRGLVGTALVYYELACCLCTNGRWLEAMEEIEKLKKLPRTKSLEVTFTGMILAAKDGGYIDHCICIFERSKDHCDPGIGIINAMLKIYGQNDMFFEARELFEHLKRTAPGPDTCQSNHSSSLNPDMYTYFAMLEASAAALQWEYFENVYKEMVLSGYQLDQNKHAHLLVKASRYGKCYVLEHAFDTILGAGEIPHLSFFTEMVCQASSQRDYGRAVAIVNTLAYAPFQVSEMQWKRLIEDNAERINEDILKELFDSLCHHELSTEVSVSNLIRVLQSLCGLTKTASNLNCIHQGEETRTDSLSEDYSKKFEVDSDVERLTVSANATRLSTCDDLLVNENAVTSNVPGDNIEEFTNLELVSEHKNVGSQWNEMDKHNIIDGFSSDFAYKESVGKRLDINSEDLGDSDLYHMLDHNFPATEVGDSHRSNAPSANEILKNWNESRKKDGILFSFQLFDQM</sequence>
<accession>A0AAF0XU66</accession>
<dbReference type="AlphaFoldDB" id="A0AAF0XU66"/>
<protein>
    <recommendedName>
        <fullName evidence="6">Pentacotripeptide-repeat region of PRORP domain-containing protein</fullName>
    </recommendedName>
</protein>
<keyword evidence="1" id="KW-0677">Repeat</keyword>
<dbReference type="Proteomes" id="UP000077755">
    <property type="component" value="Chromosome 8"/>
</dbReference>
<proteinExistence type="predicted"/>
<organism evidence="4 5">
    <name type="scientific">Daucus carota subsp. sativus</name>
    <name type="common">Carrot</name>
    <dbReference type="NCBI Taxonomy" id="79200"/>
    <lineage>
        <taxon>Eukaryota</taxon>
        <taxon>Viridiplantae</taxon>
        <taxon>Streptophyta</taxon>
        <taxon>Embryophyta</taxon>
        <taxon>Tracheophyta</taxon>
        <taxon>Spermatophyta</taxon>
        <taxon>Magnoliopsida</taxon>
        <taxon>eudicotyledons</taxon>
        <taxon>Gunneridae</taxon>
        <taxon>Pentapetalae</taxon>
        <taxon>asterids</taxon>
        <taxon>campanulids</taxon>
        <taxon>Apiales</taxon>
        <taxon>Apiaceae</taxon>
        <taxon>Apioideae</taxon>
        <taxon>Scandiceae</taxon>
        <taxon>Daucinae</taxon>
        <taxon>Daucus</taxon>
        <taxon>Daucus sect. Daucus</taxon>
    </lineage>
</organism>
<dbReference type="PANTHER" id="PTHR46935">
    <property type="entry name" value="OS01G0674700 PROTEIN"/>
    <property type="match status" value="1"/>
</dbReference>
<evidence type="ECO:0000256" key="1">
    <source>
        <dbReference type="ARBA" id="ARBA00022737"/>
    </source>
</evidence>
<dbReference type="PANTHER" id="PTHR46935:SF2">
    <property type="entry name" value="PENTACOTRIPEPTIDE-REPEAT REGION OF PRORP DOMAIN-CONTAINING PROTEIN"/>
    <property type="match status" value="1"/>
</dbReference>
<reference evidence="4" key="1">
    <citation type="journal article" date="2016" name="Nat. Genet.">
        <title>A high-quality carrot genome assembly provides new insights into carotenoid accumulation and asterid genome evolution.</title>
        <authorList>
            <person name="Iorizzo M."/>
            <person name="Ellison S."/>
            <person name="Senalik D."/>
            <person name="Zeng P."/>
            <person name="Satapoomin P."/>
            <person name="Huang J."/>
            <person name="Bowman M."/>
            <person name="Iovene M."/>
            <person name="Sanseverino W."/>
            <person name="Cavagnaro P."/>
            <person name="Yildiz M."/>
            <person name="Macko-Podgorni A."/>
            <person name="Moranska E."/>
            <person name="Grzebelus E."/>
            <person name="Grzebelus D."/>
            <person name="Ashrafi H."/>
            <person name="Zheng Z."/>
            <person name="Cheng S."/>
            <person name="Spooner D."/>
            <person name="Van Deynze A."/>
            <person name="Simon P."/>
        </authorList>
    </citation>
    <scope>NUCLEOTIDE SEQUENCE</scope>
    <source>
        <tissue evidence="4">Leaf</tissue>
    </source>
</reference>
<evidence type="ECO:0008006" key="6">
    <source>
        <dbReference type="Google" id="ProtNLM"/>
    </source>
</evidence>
<feature type="repeat" description="PPR" evidence="2">
    <location>
        <begin position="338"/>
        <end position="372"/>
    </location>
</feature>
<name>A0AAF0XU66_DAUCS</name>
<dbReference type="InterPro" id="IPR044645">
    <property type="entry name" value="DG1/EMB2279-like"/>
</dbReference>
<dbReference type="KEGG" id="dcr:108199691"/>
<dbReference type="InterPro" id="IPR002885">
    <property type="entry name" value="PPR_rpt"/>
</dbReference>
<evidence type="ECO:0000256" key="2">
    <source>
        <dbReference type="PROSITE-ProRule" id="PRU00708"/>
    </source>
</evidence>
<dbReference type="NCBIfam" id="TIGR00756">
    <property type="entry name" value="PPR"/>
    <property type="match status" value="3"/>
</dbReference>